<keyword evidence="2" id="KW-1185">Reference proteome</keyword>
<dbReference type="EMBL" id="NMUH01001029">
    <property type="protein sequence ID" value="MQL88093.1"/>
    <property type="molecule type" value="Genomic_DNA"/>
</dbReference>
<name>A0A843V5U7_COLES</name>
<sequence>MLVQCCNYIHQNAKMSQLSSTQVATPRARSRFPRSPPKVAVGEVQDLAVSGPTAPPTRHVAARPHGPALRHAYLSKPWLLS</sequence>
<dbReference type="AlphaFoldDB" id="A0A843V5U7"/>
<organism evidence="1 2">
    <name type="scientific">Colocasia esculenta</name>
    <name type="common">Wild taro</name>
    <name type="synonym">Arum esculentum</name>
    <dbReference type="NCBI Taxonomy" id="4460"/>
    <lineage>
        <taxon>Eukaryota</taxon>
        <taxon>Viridiplantae</taxon>
        <taxon>Streptophyta</taxon>
        <taxon>Embryophyta</taxon>
        <taxon>Tracheophyta</taxon>
        <taxon>Spermatophyta</taxon>
        <taxon>Magnoliopsida</taxon>
        <taxon>Liliopsida</taxon>
        <taxon>Araceae</taxon>
        <taxon>Aroideae</taxon>
        <taxon>Colocasieae</taxon>
        <taxon>Colocasia</taxon>
    </lineage>
</organism>
<protein>
    <submittedName>
        <fullName evidence="1">Uncharacterized protein</fullName>
    </submittedName>
</protein>
<accession>A0A843V5U7</accession>
<reference evidence="1" key="1">
    <citation type="submission" date="2017-07" db="EMBL/GenBank/DDBJ databases">
        <title>Taro Niue Genome Assembly and Annotation.</title>
        <authorList>
            <person name="Atibalentja N."/>
            <person name="Keating K."/>
            <person name="Fields C.J."/>
        </authorList>
    </citation>
    <scope>NUCLEOTIDE SEQUENCE</scope>
    <source>
        <strain evidence="1">Niue_2</strain>
        <tissue evidence="1">Leaf</tissue>
    </source>
</reference>
<evidence type="ECO:0000313" key="1">
    <source>
        <dbReference type="EMBL" id="MQL88093.1"/>
    </source>
</evidence>
<evidence type="ECO:0000313" key="2">
    <source>
        <dbReference type="Proteomes" id="UP000652761"/>
    </source>
</evidence>
<dbReference type="Proteomes" id="UP000652761">
    <property type="component" value="Unassembled WGS sequence"/>
</dbReference>
<gene>
    <name evidence="1" type="ORF">Taro_020648</name>
</gene>
<proteinExistence type="predicted"/>
<comment type="caution">
    <text evidence="1">The sequence shown here is derived from an EMBL/GenBank/DDBJ whole genome shotgun (WGS) entry which is preliminary data.</text>
</comment>